<evidence type="ECO:0000256" key="1">
    <source>
        <dbReference type="SAM" id="MobiDB-lite"/>
    </source>
</evidence>
<dbReference type="AlphaFoldDB" id="Q655D2"/>
<reference evidence="4" key="2">
    <citation type="journal article" date="2005" name="Nature">
        <title>The map-based sequence of the rice genome.</title>
        <authorList>
            <consortium name="International rice genome sequencing project (IRGSP)"/>
            <person name="Matsumoto T."/>
            <person name="Wu J."/>
            <person name="Kanamori H."/>
            <person name="Katayose Y."/>
            <person name="Fujisawa M."/>
            <person name="Namiki N."/>
            <person name="Mizuno H."/>
            <person name="Yamamoto K."/>
            <person name="Antonio B.A."/>
            <person name="Baba T."/>
            <person name="Sakata K."/>
            <person name="Nagamura Y."/>
            <person name="Aoki H."/>
            <person name="Arikawa K."/>
            <person name="Arita K."/>
            <person name="Bito T."/>
            <person name="Chiden Y."/>
            <person name="Fujitsuka N."/>
            <person name="Fukunaka R."/>
            <person name="Hamada M."/>
            <person name="Harada C."/>
            <person name="Hayashi A."/>
            <person name="Hijishita S."/>
            <person name="Honda M."/>
            <person name="Hosokawa S."/>
            <person name="Ichikawa Y."/>
            <person name="Idonuma A."/>
            <person name="Iijima M."/>
            <person name="Ikeda M."/>
            <person name="Ikeno M."/>
            <person name="Ito K."/>
            <person name="Ito S."/>
            <person name="Ito T."/>
            <person name="Ito Y."/>
            <person name="Ito Y."/>
            <person name="Iwabuchi A."/>
            <person name="Kamiya K."/>
            <person name="Karasawa W."/>
            <person name="Kurita K."/>
            <person name="Katagiri S."/>
            <person name="Kikuta A."/>
            <person name="Kobayashi H."/>
            <person name="Kobayashi N."/>
            <person name="Machita K."/>
            <person name="Maehara T."/>
            <person name="Masukawa M."/>
            <person name="Mizubayashi T."/>
            <person name="Mukai Y."/>
            <person name="Nagasaki H."/>
            <person name="Nagata Y."/>
            <person name="Naito S."/>
            <person name="Nakashima M."/>
            <person name="Nakama Y."/>
            <person name="Nakamichi Y."/>
            <person name="Nakamura M."/>
            <person name="Meguro A."/>
            <person name="Negishi M."/>
            <person name="Ohta I."/>
            <person name="Ohta T."/>
            <person name="Okamoto M."/>
            <person name="Ono N."/>
            <person name="Saji S."/>
            <person name="Sakaguchi M."/>
            <person name="Sakai K."/>
            <person name="Shibata M."/>
            <person name="Shimokawa T."/>
            <person name="Song J."/>
            <person name="Takazaki Y."/>
            <person name="Terasawa K."/>
            <person name="Tsugane M."/>
            <person name="Tsuji K."/>
            <person name="Ueda S."/>
            <person name="Waki K."/>
            <person name="Yamagata H."/>
            <person name="Yamamoto M."/>
            <person name="Yamamoto S."/>
            <person name="Yamane H."/>
            <person name="Yoshiki S."/>
            <person name="Yoshihara R."/>
            <person name="Yukawa K."/>
            <person name="Zhong H."/>
            <person name="Yano M."/>
            <person name="Yuan Q."/>
            <person name="Ouyang S."/>
            <person name="Liu J."/>
            <person name="Jones K.M."/>
            <person name="Gansberger K."/>
            <person name="Moffat K."/>
            <person name="Hill J."/>
            <person name="Bera J."/>
            <person name="Fadrosh D."/>
            <person name="Jin S."/>
            <person name="Johri S."/>
            <person name="Kim M."/>
            <person name="Overton L."/>
            <person name="Reardon M."/>
            <person name="Tsitrin T."/>
            <person name="Vuong H."/>
            <person name="Weaver B."/>
            <person name="Ciecko A."/>
            <person name="Tallon L."/>
            <person name="Jackson J."/>
            <person name="Pai G."/>
            <person name="Aken S.V."/>
            <person name="Utterback T."/>
            <person name="Reidmuller S."/>
            <person name="Feldblyum T."/>
            <person name="Hsiao J."/>
            <person name="Zismann V."/>
            <person name="Iobst S."/>
            <person name="de Vazeille A.R."/>
            <person name="Buell C.R."/>
            <person name="Ying K."/>
            <person name="Li Y."/>
            <person name="Lu T."/>
            <person name="Huang Y."/>
            <person name="Zhao Q."/>
            <person name="Feng Q."/>
            <person name="Zhang L."/>
            <person name="Zhu J."/>
            <person name="Weng Q."/>
            <person name="Mu J."/>
            <person name="Lu Y."/>
            <person name="Fan D."/>
            <person name="Liu Y."/>
            <person name="Guan J."/>
            <person name="Zhang Y."/>
            <person name="Yu S."/>
            <person name="Liu X."/>
            <person name="Zhang Y."/>
            <person name="Hong G."/>
            <person name="Han B."/>
            <person name="Choisne N."/>
            <person name="Demange N."/>
            <person name="Orjeda G."/>
            <person name="Samain S."/>
            <person name="Cattolico L."/>
            <person name="Pelletier E."/>
            <person name="Couloux A."/>
            <person name="Segurens B."/>
            <person name="Wincker P."/>
            <person name="D'Hont A."/>
            <person name="Scarpelli C."/>
            <person name="Weissenbach J."/>
            <person name="Salanoubat M."/>
            <person name="Quetier F."/>
            <person name="Yu Y."/>
            <person name="Kim H.R."/>
            <person name="Rambo T."/>
            <person name="Currie J."/>
            <person name="Collura K."/>
            <person name="Luo M."/>
            <person name="Yang T."/>
            <person name="Ammiraju J.S.S."/>
            <person name="Engler F."/>
            <person name="Soderlund C."/>
            <person name="Wing R.A."/>
            <person name="Palmer L.E."/>
            <person name="de la Bastide M."/>
            <person name="Spiegel L."/>
            <person name="Nascimento L."/>
            <person name="Zutavern T."/>
            <person name="O'Shaughnessy A."/>
            <person name="Dike S."/>
            <person name="Dedhia N."/>
            <person name="Preston R."/>
            <person name="Balija V."/>
            <person name="McCombie W.R."/>
            <person name="Chow T."/>
            <person name="Chen H."/>
            <person name="Chung M."/>
            <person name="Chen C."/>
            <person name="Shaw J."/>
            <person name="Wu H."/>
            <person name="Hsiao K."/>
            <person name="Chao Y."/>
            <person name="Chu M."/>
            <person name="Cheng C."/>
            <person name="Hour A."/>
            <person name="Lee P."/>
            <person name="Lin S."/>
            <person name="Lin Y."/>
            <person name="Liou J."/>
            <person name="Liu S."/>
            <person name="Hsing Y."/>
            <person name="Raghuvanshi S."/>
            <person name="Mohanty A."/>
            <person name="Bharti A.K."/>
            <person name="Gaur A."/>
            <person name="Gupta V."/>
            <person name="Kumar D."/>
            <person name="Ravi V."/>
            <person name="Vij S."/>
            <person name="Kapur A."/>
            <person name="Khurana P."/>
            <person name="Khurana P."/>
            <person name="Khurana J.P."/>
            <person name="Tyagi A.K."/>
            <person name="Gaikwad K."/>
            <person name="Singh A."/>
            <person name="Dalal V."/>
            <person name="Srivastava S."/>
            <person name="Dixit A."/>
            <person name="Pal A.K."/>
            <person name="Ghazi I.A."/>
            <person name="Yadav M."/>
            <person name="Pandit A."/>
            <person name="Bhargava A."/>
            <person name="Sureshbabu K."/>
            <person name="Batra K."/>
            <person name="Sharma T.R."/>
            <person name="Mohapatra T."/>
            <person name="Singh N.K."/>
            <person name="Messing J."/>
            <person name="Nelson A.B."/>
            <person name="Fuks G."/>
            <person name="Kavchok S."/>
            <person name="Keizer G."/>
            <person name="Linton E."/>
            <person name="Llaca V."/>
            <person name="Song R."/>
            <person name="Tanyolac B."/>
            <person name="Young S."/>
            <person name="Ho-Il K."/>
            <person name="Hahn J.H."/>
            <person name="Sangsakoo G."/>
            <person name="Vanavichit A."/>
            <person name="de Mattos Luiz.A.T."/>
            <person name="Zimmer P.D."/>
            <person name="Malone G."/>
            <person name="Dellagostin O."/>
            <person name="de Oliveira A.C."/>
            <person name="Bevan M."/>
            <person name="Bancroft I."/>
            <person name="Minx P."/>
            <person name="Cordum H."/>
            <person name="Wilson R."/>
            <person name="Cheng Z."/>
            <person name="Jin W."/>
            <person name="Jiang J."/>
            <person name="Leong S.A."/>
            <person name="Iwama H."/>
            <person name="Gojobori T."/>
            <person name="Itoh T."/>
            <person name="Niimura Y."/>
            <person name="Fujii Y."/>
            <person name="Habara T."/>
            <person name="Sakai H."/>
            <person name="Sato Y."/>
            <person name="Wilson G."/>
            <person name="Kumar K."/>
            <person name="McCouch S."/>
            <person name="Juretic N."/>
            <person name="Hoen D."/>
            <person name="Wright S."/>
            <person name="Bruskiewich R."/>
            <person name="Bureau T."/>
            <person name="Miyao A."/>
            <person name="Hirochika H."/>
            <person name="Nishikawa T."/>
            <person name="Kadowaki K."/>
            <person name="Sugiura M."/>
            <person name="Burr B."/>
            <person name="Sasaki T."/>
        </authorList>
    </citation>
    <scope>NUCLEOTIDE SEQUENCE [LARGE SCALE GENOMIC DNA]</scope>
    <source>
        <strain evidence="4">cv. Nipponbare</strain>
    </source>
</reference>
<protein>
    <submittedName>
        <fullName evidence="3">Uncharacterized protein</fullName>
    </submittedName>
</protein>
<evidence type="ECO:0000313" key="2">
    <source>
        <dbReference type="EMBL" id="BAD45199.1"/>
    </source>
</evidence>
<evidence type="ECO:0000313" key="3">
    <source>
        <dbReference type="EMBL" id="BAD45585.1"/>
    </source>
</evidence>
<sequence>MHRAKKPRPSGAAVSGSNGAKRGAATSTDGAERRGVLRGDCTGRQGVPRGDGIGRRNGSESTASSSGAAAPFYSPSGQTQLGGGSKKLGDGSSLPSGSRDGRSPLSSGARGGLSPLLSGSRGGLSLPATAQRPFPTQIDGGSSMSFSDAR</sequence>
<organism evidence="3">
    <name type="scientific">Oryza sativa subsp. japonica</name>
    <name type="common">Rice</name>
    <dbReference type="NCBI Taxonomy" id="39947"/>
    <lineage>
        <taxon>Eukaryota</taxon>
        <taxon>Viridiplantae</taxon>
        <taxon>Streptophyta</taxon>
        <taxon>Embryophyta</taxon>
        <taxon>Tracheophyta</taxon>
        <taxon>Spermatophyta</taxon>
        <taxon>Magnoliopsida</taxon>
        <taxon>Liliopsida</taxon>
        <taxon>Poales</taxon>
        <taxon>Poaceae</taxon>
        <taxon>BOP clade</taxon>
        <taxon>Oryzoideae</taxon>
        <taxon>Oryzeae</taxon>
        <taxon>Oryzinae</taxon>
        <taxon>Oryza</taxon>
        <taxon>Oryza sativa</taxon>
    </lineage>
</organism>
<feature type="compositionally biased region" description="Polar residues" evidence="1">
    <location>
        <begin position="139"/>
        <end position="150"/>
    </location>
</feature>
<accession>Q655D2</accession>
<gene>
    <name evidence="2" type="ORF">B1153F04.15</name>
    <name evidence="3" type="ORF">P0028G04.39</name>
</gene>
<dbReference type="EMBL" id="AP003921">
    <property type="protein sequence ID" value="BAD45585.1"/>
    <property type="molecule type" value="Genomic_DNA"/>
</dbReference>
<feature type="compositionally biased region" description="Low complexity" evidence="1">
    <location>
        <begin position="59"/>
        <end position="70"/>
    </location>
</feature>
<dbReference type="EMBL" id="AP003414">
    <property type="protein sequence ID" value="BAD45199.1"/>
    <property type="molecule type" value="Genomic_DNA"/>
</dbReference>
<feature type="compositionally biased region" description="Low complexity" evidence="1">
    <location>
        <begin position="90"/>
        <end position="128"/>
    </location>
</feature>
<feature type="region of interest" description="Disordered" evidence="1">
    <location>
        <begin position="1"/>
        <end position="150"/>
    </location>
</feature>
<reference evidence="4" key="3">
    <citation type="journal article" date="2008" name="Nucleic Acids Res.">
        <title>The rice annotation project database (RAP-DB): 2008 update.</title>
        <authorList>
            <consortium name="The rice annotation project (RAP)"/>
        </authorList>
    </citation>
    <scope>GENOME REANNOTATION</scope>
    <source>
        <strain evidence="4">cv. Nipponbare</strain>
    </source>
</reference>
<dbReference type="Proteomes" id="UP000817658">
    <property type="component" value="Chromosome 1"/>
</dbReference>
<reference evidence="3" key="1">
    <citation type="journal article" date="2002" name="Nature">
        <title>The genome sequence and structure of rice chromosome 1.</title>
        <authorList>
            <person name="Sasaki T."/>
            <person name="Matsumoto T."/>
            <person name="Yamamoto K."/>
            <person name="Sakata K."/>
            <person name="Baba T."/>
            <person name="Katayose Y."/>
            <person name="Wu J."/>
            <person name="Niimura Y."/>
            <person name="Cheng Z."/>
            <person name="Nagamura Y."/>
            <person name="Antonio B.A."/>
            <person name="Kanamori H."/>
            <person name="Hosokawa S."/>
            <person name="Masukawa M."/>
            <person name="Arikawa K."/>
            <person name="Chiden Y."/>
            <person name="Hayashi M."/>
            <person name="Okamoto M."/>
            <person name="Ando T."/>
            <person name="Aoki H."/>
            <person name="Arita K."/>
            <person name="Hamada M."/>
            <person name="Harada C."/>
            <person name="Hijishita S."/>
            <person name="Honda M."/>
            <person name="Ichikawa Y."/>
            <person name="Idonuma A."/>
            <person name="Iijima M."/>
            <person name="Ikeda M."/>
            <person name="Ikeno M."/>
            <person name="Itoh S."/>
            <person name="Itoh T."/>
            <person name="Itoh Y."/>
            <person name="Itoh Y."/>
            <person name="Iwabuchi A."/>
            <person name="Kamiya K."/>
            <person name="Karasawa W."/>
            <person name="Katagiri S."/>
            <person name="Kikuta A."/>
            <person name="Kobayashi N."/>
            <person name="Kono I."/>
            <person name="Machita K."/>
            <person name="Maehara T."/>
            <person name="Mizuno H."/>
            <person name="Mizubayashi T."/>
            <person name="Mukai Y."/>
            <person name="Nagasaki H."/>
            <person name="Nakashima M."/>
            <person name="Nakama Y."/>
            <person name="Nakamichi Y."/>
            <person name="Nakamura M."/>
            <person name="Namiki N."/>
            <person name="Negishi M."/>
            <person name="Ohta I."/>
            <person name="Ono N."/>
            <person name="Saji S."/>
            <person name="Sakai K."/>
            <person name="Shibata M."/>
            <person name="Shimokawa T."/>
            <person name="Shomura A."/>
            <person name="Song J."/>
            <person name="Takazaki Y."/>
            <person name="Terasawa K."/>
            <person name="Tsuji K."/>
            <person name="Waki K."/>
            <person name="Yamagata H."/>
            <person name="Yamane H."/>
            <person name="Yoshiki S."/>
            <person name="Yoshihara R."/>
            <person name="Yukawa K."/>
            <person name="Zhong H."/>
            <person name="Iwama H."/>
            <person name="Endo T."/>
            <person name="Ito H."/>
            <person name="Hahn J.H."/>
            <person name="Kim H.I."/>
            <person name="Eun M.Y."/>
            <person name="Yano M."/>
            <person name="Jiang J."/>
            <person name="Gojobori T."/>
        </authorList>
    </citation>
    <scope>NUCLEOTIDE SEQUENCE</scope>
</reference>
<dbReference type="Proteomes" id="UP000000763">
    <property type="component" value="Chromosome 1"/>
</dbReference>
<proteinExistence type="predicted"/>
<name>Q655D2_ORYSJ</name>
<evidence type="ECO:0000313" key="4">
    <source>
        <dbReference type="Proteomes" id="UP000000763"/>
    </source>
</evidence>